<keyword evidence="5 7" id="KW-1133">Transmembrane helix</keyword>
<evidence type="ECO:0000256" key="2">
    <source>
        <dbReference type="ARBA" id="ARBA00022475"/>
    </source>
</evidence>
<dbReference type="Pfam" id="PF01569">
    <property type="entry name" value="PAP2"/>
    <property type="match status" value="1"/>
</dbReference>
<dbReference type="GO" id="GO:0005886">
    <property type="term" value="C:plasma membrane"/>
    <property type="evidence" value="ECO:0007669"/>
    <property type="project" value="UniProtKB-SubCell"/>
</dbReference>
<keyword evidence="3 7" id="KW-0812">Transmembrane</keyword>
<dbReference type="PANTHER" id="PTHR14969:SF62">
    <property type="entry name" value="DECAPRENYLPHOSPHORYL-5-PHOSPHORIBOSE PHOSPHATASE RV3807C-RELATED"/>
    <property type="match status" value="1"/>
</dbReference>
<feature type="transmembrane region" description="Helical" evidence="7">
    <location>
        <begin position="134"/>
        <end position="154"/>
    </location>
</feature>
<dbReference type="SMART" id="SM00014">
    <property type="entry name" value="acidPPc"/>
    <property type="match status" value="1"/>
</dbReference>
<sequence length="191" mass="21223">MAILDTILQQLNIWDGQLLLFIQNHLRSETLNPIVIAVTNLGNAGIFWIVLSVILLFPKKTRRAGILSLLALLGSLCVTNFLLKNYVARVRPYEVVQGLQCLIPAQKDWSFPSGHASASFASAVVIYKSCHRGIGVPALILAFAISLSRLYVGVHYPSDVIVGMIIGTLIALILFWIFGEKKYKARARRHR</sequence>
<dbReference type="RefSeq" id="WP_109215529.1">
    <property type="nucleotide sequence ID" value="NZ_CAJLEE010000024.1"/>
</dbReference>
<feature type="transmembrane region" description="Helical" evidence="7">
    <location>
        <begin position="160"/>
        <end position="179"/>
    </location>
</feature>
<dbReference type="Gene3D" id="1.20.144.10">
    <property type="entry name" value="Phosphatidic acid phosphatase type 2/haloperoxidase"/>
    <property type="match status" value="2"/>
</dbReference>
<evidence type="ECO:0000256" key="3">
    <source>
        <dbReference type="ARBA" id="ARBA00022692"/>
    </source>
</evidence>
<protein>
    <submittedName>
        <fullName evidence="9">Phosphoesterase</fullName>
    </submittedName>
</protein>
<dbReference type="Proteomes" id="UP000245288">
    <property type="component" value="Unassembled WGS sequence"/>
</dbReference>
<feature type="transmembrane region" description="Helical" evidence="7">
    <location>
        <begin position="34"/>
        <end position="57"/>
    </location>
</feature>
<evidence type="ECO:0000256" key="7">
    <source>
        <dbReference type="SAM" id="Phobius"/>
    </source>
</evidence>
<proteinExistence type="predicted"/>
<evidence type="ECO:0000313" key="10">
    <source>
        <dbReference type="Proteomes" id="UP000245288"/>
    </source>
</evidence>
<organism evidence="9 10">
    <name type="scientific">Eubacterium ramulus</name>
    <dbReference type="NCBI Taxonomy" id="39490"/>
    <lineage>
        <taxon>Bacteria</taxon>
        <taxon>Bacillati</taxon>
        <taxon>Bacillota</taxon>
        <taxon>Clostridia</taxon>
        <taxon>Eubacteriales</taxon>
        <taxon>Eubacteriaceae</taxon>
        <taxon>Eubacterium</taxon>
    </lineage>
</organism>
<keyword evidence="4" id="KW-0378">Hydrolase</keyword>
<gene>
    <name evidence="9" type="ORF">LG34_07920</name>
</gene>
<dbReference type="PANTHER" id="PTHR14969">
    <property type="entry name" value="SPHINGOSINE-1-PHOSPHATE PHOSPHOHYDROLASE"/>
    <property type="match status" value="1"/>
</dbReference>
<evidence type="ECO:0000256" key="5">
    <source>
        <dbReference type="ARBA" id="ARBA00022989"/>
    </source>
</evidence>
<feature type="transmembrane region" description="Helical" evidence="7">
    <location>
        <begin position="64"/>
        <end position="83"/>
    </location>
</feature>
<evidence type="ECO:0000259" key="8">
    <source>
        <dbReference type="SMART" id="SM00014"/>
    </source>
</evidence>
<comment type="caution">
    <text evidence="9">The sequence shown here is derived from an EMBL/GenBank/DDBJ whole genome shotgun (WGS) entry which is preliminary data.</text>
</comment>
<feature type="domain" description="Phosphatidic acid phosphatase type 2/haloperoxidase" evidence="8">
    <location>
        <begin position="66"/>
        <end position="175"/>
    </location>
</feature>
<keyword evidence="10" id="KW-1185">Reference proteome</keyword>
<dbReference type="InterPro" id="IPR000326">
    <property type="entry name" value="PAP2/HPO"/>
</dbReference>
<dbReference type="GO" id="GO:0016787">
    <property type="term" value="F:hydrolase activity"/>
    <property type="evidence" value="ECO:0007669"/>
    <property type="project" value="UniProtKB-KW"/>
</dbReference>
<dbReference type="EMBL" id="JRFU01000084">
    <property type="protein sequence ID" value="PWE86774.1"/>
    <property type="molecule type" value="Genomic_DNA"/>
</dbReference>
<keyword evidence="6 7" id="KW-0472">Membrane</keyword>
<evidence type="ECO:0000256" key="4">
    <source>
        <dbReference type="ARBA" id="ARBA00022801"/>
    </source>
</evidence>
<keyword evidence="2" id="KW-1003">Cell membrane</keyword>
<evidence type="ECO:0000256" key="6">
    <source>
        <dbReference type="ARBA" id="ARBA00023136"/>
    </source>
</evidence>
<evidence type="ECO:0000256" key="1">
    <source>
        <dbReference type="ARBA" id="ARBA00004651"/>
    </source>
</evidence>
<evidence type="ECO:0000313" key="9">
    <source>
        <dbReference type="EMBL" id="PWE86774.1"/>
    </source>
</evidence>
<dbReference type="InterPro" id="IPR036938">
    <property type="entry name" value="PAP2/HPO_sf"/>
</dbReference>
<reference evidence="9 10" key="1">
    <citation type="submission" date="2014-09" db="EMBL/GenBank/DDBJ databases">
        <title>Butyrate-producing bacteria isolated from human gut.</title>
        <authorList>
            <person name="Zhang Q."/>
            <person name="Zhao L."/>
        </authorList>
    </citation>
    <scope>NUCLEOTIDE SEQUENCE [LARGE SCALE GENOMIC DNA]</scope>
    <source>
        <strain evidence="9 10">21</strain>
    </source>
</reference>
<dbReference type="OrthoDB" id="9789113at2"/>
<dbReference type="SUPFAM" id="SSF48317">
    <property type="entry name" value="Acid phosphatase/Vanadium-dependent haloperoxidase"/>
    <property type="match status" value="1"/>
</dbReference>
<accession>A0A2V1JSN7</accession>
<dbReference type="AlphaFoldDB" id="A0A2V1JSN7"/>
<comment type="subcellular location">
    <subcellularLocation>
        <location evidence="1">Cell membrane</location>
        <topology evidence="1">Multi-pass membrane protein</topology>
    </subcellularLocation>
</comment>
<name>A0A2V1JSN7_EUBRA</name>